<dbReference type="RefSeq" id="XP_013248543.1">
    <property type="nucleotide sequence ID" value="XM_013393089.1"/>
</dbReference>
<evidence type="ECO:0000313" key="2">
    <source>
        <dbReference type="EMBL" id="CDI81880.1"/>
    </source>
</evidence>
<dbReference type="VEuPathDB" id="ToxoDB:EAH_00024030"/>
<reference evidence="2" key="2">
    <citation type="submission" date="2013-10" db="EMBL/GenBank/DDBJ databases">
        <authorList>
            <person name="Aslett M."/>
        </authorList>
    </citation>
    <scope>NUCLEOTIDE SEQUENCE</scope>
    <source>
        <strain evidence="2">Houghton</strain>
    </source>
</reference>
<dbReference type="AlphaFoldDB" id="U6GNX3"/>
<gene>
    <name evidence="2" type="ORF">EAH_00024030</name>
</gene>
<name>U6GNX3_EIMAC</name>
<dbReference type="Proteomes" id="UP000018050">
    <property type="component" value="Unassembled WGS sequence"/>
</dbReference>
<evidence type="ECO:0000313" key="3">
    <source>
        <dbReference type="Proteomes" id="UP000018050"/>
    </source>
</evidence>
<proteinExistence type="predicted"/>
<dbReference type="EMBL" id="HG671879">
    <property type="protein sequence ID" value="CDI81880.1"/>
    <property type="molecule type" value="Genomic_DNA"/>
</dbReference>
<feature type="compositionally biased region" description="Low complexity" evidence="1">
    <location>
        <begin position="63"/>
        <end position="85"/>
    </location>
</feature>
<organism evidence="2 3">
    <name type="scientific">Eimeria acervulina</name>
    <name type="common">Coccidian parasite</name>
    <dbReference type="NCBI Taxonomy" id="5801"/>
    <lineage>
        <taxon>Eukaryota</taxon>
        <taxon>Sar</taxon>
        <taxon>Alveolata</taxon>
        <taxon>Apicomplexa</taxon>
        <taxon>Conoidasida</taxon>
        <taxon>Coccidia</taxon>
        <taxon>Eucoccidiorida</taxon>
        <taxon>Eimeriorina</taxon>
        <taxon>Eimeriidae</taxon>
        <taxon>Eimeria</taxon>
    </lineage>
</organism>
<evidence type="ECO:0000256" key="1">
    <source>
        <dbReference type="SAM" id="MobiDB-lite"/>
    </source>
</evidence>
<dbReference type="OMA" id="LYMSAHA"/>
<accession>U6GNX3</accession>
<feature type="compositionally biased region" description="Low complexity" evidence="1">
    <location>
        <begin position="109"/>
        <end position="125"/>
    </location>
</feature>
<feature type="compositionally biased region" description="Polar residues" evidence="1">
    <location>
        <begin position="302"/>
        <end position="316"/>
    </location>
</feature>
<feature type="region of interest" description="Disordered" evidence="1">
    <location>
        <begin position="44"/>
        <end position="158"/>
    </location>
</feature>
<sequence>MVEPSDASIPSGPAAAAALPTALPAATDAGAAAVGGKRQPLAATWEATPDAAASTCVSGSEGSLPSSNQQQQQQPQQKLQSDVQSPVHCTEAQSDRLTASGSGDTAMPQSEQQPQQQQQQQLHAQHPGGLALHVASVKRSQGNRSDGSVECGAPSAPLTSDAISSVAAQQLQRGSSGSSCCSSTSIGGELRGLINALASVDSAAGSGELQQLLQQLLAERDLYKAAFGAAKEELKDLECRKQQLTQALQQSEQERRQERMQQQHAAATADQPAAETGAPQDPSMQWNGSSSTSSAAQQQQQHVDSNGNPASSTCSSAEGPYNWLHQLHACVASGTYPRPELLQKSVEQQQQLIRLAEGLQQERESYVEAVACLHSQLREAREDVSLYMSAHATHAADLTAESDEAIRAADLWLQHALRVGTKCKFWGVGSVVHSQEAAAASAAASSRALTLSRACSSETQSEAVAAAAAAALSTAAEPVPGVSVALAAAASVFCIQEDSVGDDGEPADAVAAGAAAATAELERLWWGQTGDALAERQQLLKQQEQRQRNSRLLWFLE</sequence>
<feature type="compositionally biased region" description="Low complexity" evidence="1">
    <location>
        <begin position="44"/>
        <end position="53"/>
    </location>
</feature>
<feature type="compositionally biased region" description="Polar residues" evidence="1">
    <location>
        <begin position="91"/>
        <end position="103"/>
    </location>
</feature>
<feature type="compositionally biased region" description="Low complexity" evidence="1">
    <location>
        <begin position="289"/>
        <end position="301"/>
    </location>
</feature>
<feature type="compositionally biased region" description="Low complexity" evidence="1">
    <location>
        <begin position="262"/>
        <end position="274"/>
    </location>
</feature>
<feature type="compositionally biased region" description="Basic and acidic residues" evidence="1">
    <location>
        <begin position="252"/>
        <end position="261"/>
    </location>
</feature>
<protein>
    <submittedName>
        <fullName evidence="2">Uncharacterized protein</fullName>
    </submittedName>
</protein>
<reference evidence="2" key="1">
    <citation type="submission" date="2013-10" db="EMBL/GenBank/DDBJ databases">
        <title>Genomic analysis of the causative agents of coccidiosis in chickens.</title>
        <authorList>
            <person name="Reid A.J."/>
            <person name="Blake D."/>
            <person name="Billington K."/>
            <person name="Browne H."/>
            <person name="Dunn M."/>
            <person name="Hung S."/>
            <person name="Kawahara F."/>
            <person name="Miranda-Saavedra D."/>
            <person name="Mourier T."/>
            <person name="Nagra H."/>
            <person name="Otto T.D."/>
            <person name="Rawlings N."/>
            <person name="Sanchez A."/>
            <person name="Sanders M."/>
            <person name="Subramaniam C."/>
            <person name="Tay Y."/>
            <person name="Dear P."/>
            <person name="Doerig C."/>
            <person name="Gruber A."/>
            <person name="Parkinson J."/>
            <person name="Shirley M."/>
            <person name="Wan K.L."/>
            <person name="Berriman M."/>
            <person name="Tomley F."/>
            <person name="Pain A."/>
        </authorList>
    </citation>
    <scope>NUCLEOTIDE SEQUENCE</scope>
    <source>
        <strain evidence="2">Houghton</strain>
    </source>
</reference>
<keyword evidence="3" id="KW-1185">Reference proteome</keyword>
<feature type="region of interest" description="Disordered" evidence="1">
    <location>
        <begin position="248"/>
        <end position="316"/>
    </location>
</feature>
<dbReference type="GeneID" id="25270473"/>
<dbReference type="OrthoDB" id="346917at2759"/>